<keyword evidence="3 6" id="KW-0812">Transmembrane</keyword>
<organism evidence="7 8">
    <name type="scientific">Spiribacter insolitus</name>
    <dbReference type="NCBI Taxonomy" id="3122417"/>
    <lineage>
        <taxon>Bacteria</taxon>
        <taxon>Pseudomonadati</taxon>
        <taxon>Pseudomonadota</taxon>
        <taxon>Gammaproteobacteria</taxon>
        <taxon>Chromatiales</taxon>
        <taxon>Ectothiorhodospiraceae</taxon>
        <taxon>Spiribacter</taxon>
    </lineage>
</organism>
<feature type="transmembrane region" description="Helical" evidence="6">
    <location>
        <begin position="328"/>
        <end position="349"/>
    </location>
</feature>
<dbReference type="Proteomes" id="UP001556637">
    <property type="component" value="Unassembled WGS sequence"/>
</dbReference>
<comment type="subcellular location">
    <subcellularLocation>
        <location evidence="1">Cell inner membrane</location>
        <topology evidence="1">Multi-pass membrane protein</topology>
    </subcellularLocation>
</comment>
<feature type="transmembrane region" description="Helical" evidence="6">
    <location>
        <begin position="153"/>
        <end position="172"/>
    </location>
</feature>
<evidence type="ECO:0000256" key="6">
    <source>
        <dbReference type="SAM" id="Phobius"/>
    </source>
</evidence>
<comment type="caution">
    <text evidence="7">The sequence shown here is derived from an EMBL/GenBank/DDBJ whole genome shotgun (WGS) entry which is preliminary data.</text>
</comment>
<dbReference type="CDD" id="cd06581">
    <property type="entry name" value="TM_PBP1_LivM_like"/>
    <property type="match status" value="1"/>
</dbReference>
<evidence type="ECO:0000313" key="8">
    <source>
        <dbReference type="Proteomes" id="UP001556637"/>
    </source>
</evidence>
<evidence type="ECO:0000313" key="7">
    <source>
        <dbReference type="EMBL" id="MEX0431655.1"/>
    </source>
</evidence>
<evidence type="ECO:0000256" key="2">
    <source>
        <dbReference type="ARBA" id="ARBA00022475"/>
    </source>
</evidence>
<feature type="transmembrane region" description="Helical" evidence="6">
    <location>
        <begin position="275"/>
        <end position="295"/>
    </location>
</feature>
<dbReference type="NCBIfam" id="TIGR03408">
    <property type="entry name" value="urea_trans_UrtC"/>
    <property type="match status" value="1"/>
</dbReference>
<feature type="transmembrane region" description="Helical" evidence="6">
    <location>
        <begin position="242"/>
        <end position="269"/>
    </location>
</feature>
<keyword evidence="2" id="KW-1003">Cell membrane</keyword>
<accession>A0ABV3TA53</accession>
<sequence length="381" mass="41156">MLLKRFLYNGSAEWRILFGVFAALLLVAIPLGYDSYMLNLTGRYVALAFVAVGLVMCWGYGGMLSLGQGVFFGLGGYAMAMFLKLEASTPEATANQTTPGIPDFMDWNQLSSLPWWWEPFYSFPFMIFAMLAAPTLCAGFIGYALFKRRVSGVYFAIVTLSLAAVLSILIIGQQGYTGGANGITDFSTLLGWDITTESSRYALYYIAAGLLLGCIWIGQLILNSRTGRVLIAIRDQEDRVRFSGYSVANFKVFVFIVAAVFSAIGGAMFAMQARFISPSLIGVTVSVELVVLAAVGGRFSLLGAGFGVIAIKTVEMFLSQAFPELWTILMGLVLIAVVLVFPEGLAGLYRVAKEQIKQRSATRSTAVMAGPDATSEGPDNA</sequence>
<proteinExistence type="predicted"/>
<name>A0ABV3TA53_9GAMM</name>
<protein>
    <submittedName>
        <fullName evidence="7">Urea ABC transporter permease subunit UrtC</fullName>
    </submittedName>
</protein>
<dbReference type="EMBL" id="JBAKFF010000001">
    <property type="protein sequence ID" value="MEX0431655.1"/>
    <property type="molecule type" value="Genomic_DNA"/>
</dbReference>
<dbReference type="PANTHER" id="PTHR30482">
    <property type="entry name" value="HIGH-AFFINITY BRANCHED-CHAIN AMINO ACID TRANSPORT SYSTEM PERMEASE"/>
    <property type="match status" value="1"/>
</dbReference>
<keyword evidence="8" id="KW-1185">Reference proteome</keyword>
<dbReference type="PANTHER" id="PTHR30482:SF4">
    <property type="entry name" value="SLR1201 PROTEIN"/>
    <property type="match status" value="1"/>
</dbReference>
<dbReference type="RefSeq" id="WP_367984463.1">
    <property type="nucleotide sequence ID" value="NZ_JBAKFF010000001.1"/>
</dbReference>
<feature type="transmembrane region" description="Helical" evidence="6">
    <location>
        <begin position="202"/>
        <end position="222"/>
    </location>
</feature>
<feature type="transmembrane region" description="Helical" evidence="6">
    <location>
        <begin position="120"/>
        <end position="146"/>
    </location>
</feature>
<evidence type="ECO:0000256" key="5">
    <source>
        <dbReference type="ARBA" id="ARBA00023136"/>
    </source>
</evidence>
<dbReference type="InterPro" id="IPR017778">
    <property type="entry name" value="ABC_transptr_urea_perm_UrtC"/>
</dbReference>
<feature type="transmembrane region" description="Helical" evidence="6">
    <location>
        <begin position="44"/>
        <end position="61"/>
    </location>
</feature>
<dbReference type="InterPro" id="IPR043428">
    <property type="entry name" value="LivM-like"/>
</dbReference>
<evidence type="ECO:0000256" key="4">
    <source>
        <dbReference type="ARBA" id="ARBA00022989"/>
    </source>
</evidence>
<keyword evidence="4 6" id="KW-1133">Transmembrane helix</keyword>
<feature type="transmembrane region" description="Helical" evidence="6">
    <location>
        <begin position="12"/>
        <end position="32"/>
    </location>
</feature>
<dbReference type="Pfam" id="PF02653">
    <property type="entry name" value="BPD_transp_2"/>
    <property type="match status" value="1"/>
</dbReference>
<feature type="transmembrane region" description="Helical" evidence="6">
    <location>
        <begin position="302"/>
        <end position="322"/>
    </location>
</feature>
<evidence type="ECO:0000256" key="3">
    <source>
        <dbReference type="ARBA" id="ARBA00022692"/>
    </source>
</evidence>
<gene>
    <name evidence="7" type="primary">urtC</name>
    <name evidence="7" type="ORF">V6X30_09610</name>
</gene>
<evidence type="ECO:0000256" key="1">
    <source>
        <dbReference type="ARBA" id="ARBA00004429"/>
    </source>
</evidence>
<dbReference type="InterPro" id="IPR001851">
    <property type="entry name" value="ABC_transp_permease"/>
</dbReference>
<keyword evidence="5 6" id="KW-0472">Membrane</keyword>
<reference evidence="7 8" key="1">
    <citation type="submission" date="2024-02" db="EMBL/GenBank/DDBJ databases">
        <title>New especies of Spiribacter isolated from saline water.</title>
        <authorList>
            <person name="Leon M.J."/>
            <person name="De La Haba R."/>
            <person name="Sanchez-Porro C."/>
            <person name="Ventosa A."/>
        </authorList>
    </citation>
    <scope>NUCLEOTIDE SEQUENCE [LARGE SCALE GENOMIC DNA]</scope>
    <source>
        <strain evidence="8">ag22IC4-189</strain>
    </source>
</reference>